<feature type="compositionally biased region" description="Pro residues" evidence="1">
    <location>
        <begin position="686"/>
        <end position="696"/>
    </location>
</feature>
<feature type="region of interest" description="Disordered" evidence="1">
    <location>
        <begin position="572"/>
        <end position="614"/>
    </location>
</feature>
<name>A0A401GXR4_9APHY</name>
<feature type="compositionally biased region" description="Polar residues" evidence="1">
    <location>
        <begin position="913"/>
        <end position="923"/>
    </location>
</feature>
<dbReference type="EMBL" id="BFAD01000010">
    <property type="protein sequence ID" value="GBE87016.1"/>
    <property type="molecule type" value="Genomic_DNA"/>
</dbReference>
<evidence type="ECO:0000259" key="2">
    <source>
        <dbReference type="Pfam" id="PF08101"/>
    </source>
</evidence>
<comment type="caution">
    <text evidence="3">The sequence shown here is derived from an EMBL/GenBank/DDBJ whole genome shotgun (WGS) entry which is preliminary data.</text>
</comment>
<proteinExistence type="predicted"/>
<feature type="region of interest" description="Disordered" evidence="1">
    <location>
        <begin position="1"/>
        <end position="24"/>
    </location>
</feature>
<feature type="compositionally biased region" description="Basic and acidic residues" evidence="1">
    <location>
        <begin position="593"/>
        <end position="602"/>
    </location>
</feature>
<feature type="region of interest" description="Disordered" evidence="1">
    <location>
        <begin position="685"/>
        <end position="718"/>
    </location>
</feature>
<dbReference type="InterPro" id="IPR037508">
    <property type="entry name" value="Msb1/Mug8"/>
</dbReference>
<protein>
    <recommendedName>
        <fullName evidence="2">Meiotically up-regulated protein Msb1/Mug8 domain-containing protein</fullName>
    </recommendedName>
</protein>
<sequence length="1042" mass="112794">MPSFLSKVFTRKRDEKDTSRKRSSVASLLEGKFEAVSPTISRSAAQISEPTQSKEKEKEKDAGFSLFRAKSPVSPNDSSKSTSDAPHLTLNLPVPKEEKSRALGVVFEADPEDRRILSDSVVGERRLSPLEALLLVKACSTAIVERGGLETLGVMHPHWYSASPEVQRRLISLFILSLAPKGQITTLTPTPTSPILIFNTELEYTRSPHDIAAVLRWALRHLRLEGDSFGRHSVEGTSVGHGEAQWQWYTQFVAAERAAAYPPSAFSALLVPQLPPAHLQLLVSTLEIVSSLAAHSERSGVSGSKLSKVLGLWLLSTRRTGSDDDWTSFYARWERAGRILEHLFLAQIRDEMVHKKMPLRLSELVQSYPYNKGGTTAEEDGLLPRPRLSSRRYDALFVRVETQLPDHKTAKPKQHPLRLIADAIKAEANTTAGTYDALWEIIKKAASVDETEGSSPLLEEDRYPTLSRIFSDETIRLLSLIPIGNSDASSPTIQVSGTPISRVGRPVRRRSTSLGSAPNGNSTNGKASDNVTHEKAASHPQVPESPKDWMDFSTSGFGESALGRDFAKTLLDNDVEVTNPPEVSRKSSKRRKASPDRSRRSSADNPAASTVNHHPVFSTKTVKAKATIVNMVKLDEAFVDFWSDALLDPIVANWPSFVVCQLKPLPSLEAGGRPVEWLVLEQAFTRPPPPQEPQPTSPVRTSSPRPSVRSNISSSRRSSTFSAARKRFTFFSSNTISSVPEVKTAVGRKMPSRVNELGEILAEEEEKHTVSPIGSSGQSKGPGLTGVAVVTAAARVAATKTDELPPVPVVEMEQAVAPREGVTAILPIRTEDQAAEKPLVAVPQEVDAPSDGHATQLKTKIIPEDKVLPPAPEPVVPARDTPGPNIALNTGEPVVLAGVSAQAVINEIPSNVAPTAAEQSAPSTAEPIPQHEELVLEPTVELQESPAIPAKEALADRVTSNIAQDTENGRLINDAGEETREEPSPDALEPPKTEPSAALEGEDKPSSSTLLGTRIEEPHQNGSTHPESEADAAVSQFSGVAP</sequence>
<evidence type="ECO:0000256" key="1">
    <source>
        <dbReference type="SAM" id="MobiDB-lite"/>
    </source>
</evidence>
<feature type="compositionally biased region" description="Basic and acidic residues" evidence="1">
    <location>
        <begin position="11"/>
        <end position="20"/>
    </location>
</feature>
<gene>
    <name evidence="3" type="ORF">SCP_1002620</name>
</gene>
<dbReference type="GeneID" id="38783933"/>
<dbReference type="InParanoid" id="A0A401GXR4"/>
<dbReference type="PANTHER" id="PTHR28093">
    <property type="entry name" value="MORPHOGENESIS-RELATED PROTEIN MSB1"/>
    <property type="match status" value="1"/>
</dbReference>
<dbReference type="Proteomes" id="UP000287166">
    <property type="component" value="Unassembled WGS sequence"/>
</dbReference>
<keyword evidence="4" id="KW-1185">Reference proteome</keyword>
<feature type="compositionally biased region" description="Basic and acidic residues" evidence="1">
    <location>
        <begin position="52"/>
        <end position="62"/>
    </location>
</feature>
<feature type="compositionally biased region" description="Polar residues" evidence="1">
    <location>
        <begin position="39"/>
        <end position="51"/>
    </location>
</feature>
<dbReference type="AlphaFoldDB" id="A0A401GXR4"/>
<feature type="region of interest" description="Disordered" evidence="1">
    <location>
        <begin position="39"/>
        <end position="91"/>
    </location>
</feature>
<dbReference type="STRING" id="139825.A0A401GXR4"/>
<dbReference type="InterPro" id="IPR012965">
    <property type="entry name" value="Msb1/Mug8_dom"/>
</dbReference>
<dbReference type="InterPro" id="IPR008936">
    <property type="entry name" value="Rho_GTPase_activation_prot"/>
</dbReference>
<feature type="region of interest" description="Disordered" evidence="1">
    <location>
        <begin position="488"/>
        <end position="554"/>
    </location>
</feature>
<feature type="compositionally biased region" description="Polar residues" evidence="1">
    <location>
        <begin position="512"/>
        <end position="530"/>
    </location>
</feature>
<dbReference type="PANTHER" id="PTHR28093:SF1">
    <property type="entry name" value="MORPHOGENESIS-RELATED PROTEIN MSB1"/>
    <property type="match status" value="1"/>
</dbReference>
<dbReference type="Gene3D" id="1.10.555.10">
    <property type="entry name" value="Rho GTPase activation protein"/>
    <property type="match status" value="1"/>
</dbReference>
<dbReference type="OrthoDB" id="3362494at2759"/>
<accession>A0A401GXR4</accession>
<feature type="domain" description="Meiotically up-regulated protein Msb1/Mug8" evidence="2">
    <location>
        <begin position="245"/>
        <end position="370"/>
    </location>
</feature>
<feature type="compositionally biased region" description="Polar residues" evidence="1">
    <location>
        <begin position="73"/>
        <end position="84"/>
    </location>
</feature>
<reference evidence="3 4" key="1">
    <citation type="journal article" date="2018" name="Sci. Rep.">
        <title>Genome sequence of the cauliflower mushroom Sparassis crispa (Hanabiratake) and its association with beneficial usage.</title>
        <authorList>
            <person name="Kiyama R."/>
            <person name="Furutani Y."/>
            <person name="Kawaguchi K."/>
            <person name="Nakanishi T."/>
        </authorList>
    </citation>
    <scope>NUCLEOTIDE SEQUENCE [LARGE SCALE GENOMIC DNA]</scope>
</reference>
<dbReference type="Pfam" id="PF08101">
    <property type="entry name" value="Msb1-Mug8_dom"/>
    <property type="match status" value="1"/>
</dbReference>
<evidence type="ECO:0000313" key="4">
    <source>
        <dbReference type="Proteomes" id="UP000287166"/>
    </source>
</evidence>
<feature type="compositionally biased region" description="Low complexity" evidence="1">
    <location>
        <begin position="697"/>
        <end position="718"/>
    </location>
</feature>
<organism evidence="3 4">
    <name type="scientific">Sparassis crispa</name>
    <dbReference type="NCBI Taxonomy" id="139825"/>
    <lineage>
        <taxon>Eukaryota</taxon>
        <taxon>Fungi</taxon>
        <taxon>Dikarya</taxon>
        <taxon>Basidiomycota</taxon>
        <taxon>Agaricomycotina</taxon>
        <taxon>Agaricomycetes</taxon>
        <taxon>Polyporales</taxon>
        <taxon>Sparassidaceae</taxon>
        <taxon>Sparassis</taxon>
    </lineage>
</organism>
<dbReference type="RefSeq" id="XP_027617929.1">
    <property type="nucleotide sequence ID" value="XM_027762128.1"/>
</dbReference>
<feature type="region of interest" description="Disordered" evidence="1">
    <location>
        <begin position="913"/>
        <end position="932"/>
    </location>
</feature>
<feature type="region of interest" description="Disordered" evidence="1">
    <location>
        <begin position="865"/>
        <end position="887"/>
    </location>
</feature>
<feature type="region of interest" description="Disordered" evidence="1">
    <location>
        <begin position="944"/>
        <end position="1042"/>
    </location>
</feature>
<feature type="compositionally biased region" description="Polar residues" evidence="1">
    <location>
        <begin position="488"/>
        <end position="499"/>
    </location>
</feature>
<evidence type="ECO:0000313" key="3">
    <source>
        <dbReference type="EMBL" id="GBE87016.1"/>
    </source>
</evidence>